<feature type="signal peptide" evidence="1">
    <location>
        <begin position="1"/>
        <end position="18"/>
    </location>
</feature>
<protein>
    <recommendedName>
        <fullName evidence="4">Lipoprotein</fullName>
    </recommendedName>
</protein>
<dbReference type="EMBL" id="RBSH01000297">
    <property type="protein sequence ID" value="RMR95422.1"/>
    <property type="molecule type" value="Genomic_DNA"/>
</dbReference>
<sequence>MHPRHLFLLLLVPVFASAAPVYLDCTLTNGSKPVVWHVALDESASSASYTVPEMNVAGKYPAVFTAQNVLFNSMEISRTTLSFTRTVNLLGDIKKDVGQCSIAQPPVRKF</sequence>
<organism evidence="2 3">
    <name type="scientific">Pseudomonas coronafaciens pv. garcae</name>
    <dbReference type="NCBI Taxonomy" id="251653"/>
    <lineage>
        <taxon>Bacteria</taxon>
        <taxon>Pseudomonadati</taxon>
        <taxon>Pseudomonadota</taxon>
        <taxon>Gammaproteobacteria</taxon>
        <taxon>Pseudomonadales</taxon>
        <taxon>Pseudomonadaceae</taxon>
        <taxon>Pseudomonas</taxon>
        <taxon>Pseudomonas coronafaciens</taxon>
    </lineage>
</organism>
<accession>A0AB37QKG8</accession>
<dbReference type="AlphaFoldDB" id="A0AB37QKG8"/>
<proteinExistence type="predicted"/>
<evidence type="ECO:0000313" key="2">
    <source>
        <dbReference type="EMBL" id="RMR95422.1"/>
    </source>
</evidence>
<comment type="caution">
    <text evidence="2">The sequence shown here is derived from an EMBL/GenBank/DDBJ whole genome shotgun (WGS) entry which is preliminary data.</text>
</comment>
<feature type="chain" id="PRO_5044254016" description="Lipoprotein" evidence="1">
    <location>
        <begin position="19"/>
        <end position="110"/>
    </location>
</feature>
<dbReference type="Proteomes" id="UP000272613">
    <property type="component" value="Unassembled WGS sequence"/>
</dbReference>
<keyword evidence="1" id="KW-0732">Signal</keyword>
<evidence type="ECO:0000313" key="3">
    <source>
        <dbReference type="Proteomes" id="UP000272613"/>
    </source>
</evidence>
<evidence type="ECO:0000256" key="1">
    <source>
        <dbReference type="SAM" id="SignalP"/>
    </source>
</evidence>
<dbReference type="RefSeq" id="WP_147467293.1">
    <property type="nucleotide sequence ID" value="NZ_RBSI01000046.1"/>
</dbReference>
<name>A0AB37QKG8_9PSED</name>
<evidence type="ECO:0008006" key="4">
    <source>
        <dbReference type="Google" id="ProtNLM"/>
    </source>
</evidence>
<gene>
    <name evidence="2" type="ORF">ALP74_200510</name>
</gene>
<reference evidence="2 3" key="1">
    <citation type="submission" date="2018-08" db="EMBL/GenBank/DDBJ databases">
        <title>Recombination of ecologically and evolutionarily significant loci maintains genetic cohesion in the Pseudomonas syringae species complex.</title>
        <authorList>
            <person name="Dillon M."/>
            <person name="Thakur S."/>
            <person name="Almeida R.N.D."/>
            <person name="Weir B.S."/>
            <person name="Guttman D.S."/>
        </authorList>
    </citation>
    <scope>NUCLEOTIDE SEQUENCE [LARGE SCALE GENOMIC DNA]</scope>
    <source>
        <strain evidence="2 3">ICMP 5019</strain>
    </source>
</reference>